<dbReference type="CDD" id="cd00517">
    <property type="entry name" value="ATPS"/>
    <property type="match status" value="1"/>
</dbReference>
<evidence type="ECO:0000256" key="8">
    <source>
        <dbReference type="HAMAP-Rule" id="MF_00065"/>
    </source>
</evidence>
<comment type="caution">
    <text evidence="12">The sequence shown here is derived from an EMBL/GenBank/DDBJ whole genome shotgun (WGS) entry which is preliminary data.</text>
</comment>
<dbReference type="InterPro" id="IPR014729">
    <property type="entry name" value="Rossmann-like_a/b/a_fold"/>
</dbReference>
<evidence type="ECO:0000256" key="6">
    <source>
        <dbReference type="ARBA" id="ARBA00022840"/>
    </source>
</evidence>
<evidence type="ECO:0000313" key="12">
    <source>
        <dbReference type="EMBL" id="OOC09727.1"/>
    </source>
</evidence>
<evidence type="ECO:0000259" key="9">
    <source>
        <dbReference type="Pfam" id="PF01583"/>
    </source>
</evidence>
<dbReference type="GO" id="GO:0010134">
    <property type="term" value="P:sulfate assimilation via adenylyl sulfate reduction"/>
    <property type="evidence" value="ECO:0007669"/>
    <property type="project" value="TreeGrafter"/>
</dbReference>
<dbReference type="NCBIfam" id="TIGR00339">
    <property type="entry name" value="sopT"/>
    <property type="match status" value="1"/>
</dbReference>
<evidence type="ECO:0000256" key="1">
    <source>
        <dbReference type="ARBA" id="ARBA00001823"/>
    </source>
</evidence>
<dbReference type="InterPro" id="IPR024951">
    <property type="entry name" value="Sulfurylase_cat_dom"/>
</dbReference>
<comment type="catalytic activity">
    <reaction evidence="1 8">
        <text>adenosine 5'-phosphosulfate + ATP = 3'-phosphoadenylyl sulfate + ADP + H(+)</text>
        <dbReference type="Rhea" id="RHEA:24152"/>
        <dbReference type="ChEBI" id="CHEBI:15378"/>
        <dbReference type="ChEBI" id="CHEBI:30616"/>
        <dbReference type="ChEBI" id="CHEBI:58243"/>
        <dbReference type="ChEBI" id="CHEBI:58339"/>
        <dbReference type="ChEBI" id="CHEBI:456216"/>
        <dbReference type="EC" id="2.7.1.25"/>
    </reaction>
</comment>
<dbReference type="InterPro" id="IPR025980">
    <property type="entry name" value="ATP-Sase_PUA-like_dom"/>
</dbReference>
<dbReference type="FunFam" id="3.40.50.300:FF:000802">
    <property type="entry name" value="Sulfate adenylyltransferase"/>
    <property type="match status" value="1"/>
</dbReference>
<keyword evidence="5 8" id="KW-0547">Nucleotide-binding</keyword>
<dbReference type="OrthoDB" id="9804504at2"/>
<comment type="catalytic activity">
    <reaction evidence="7">
        <text>sulfate + ATP + H(+) = adenosine 5'-phosphosulfate + diphosphate</text>
        <dbReference type="Rhea" id="RHEA:18133"/>
        <dbReference type="ChEBI" id="CHEBI:15378"/>
        <dbReference type="ChEBI" id="CHEBI:16189"/>
        <dbReference type="ChEBI" id="CHEBI:30616"/>
        <dbReference type="ChEBI" id="CHEBI:33019"/>
        <dbReference type="ChEBI" id="CHEBI:58243"/>
        <dbReference type="EC" id="2.7.7.4"/>
    </reaction>
</comment>
<feature type="domain" description="Sulphate adenylyltransferase catalytic" evidence="10">
    <location>
        <begin position="171"/>
        <end position="385"/>
    </location>
</feature>
<comment type="caution">
    <text evidence="8">Lacks conserved residue(s) required for the propagation of feature annotation.</text>
</comment>
<evidence type="ECO:0000256" key="7">
    <source>
        <dbReference type="ARBA" id="ARBA00049370"/>
    </source>
</evidence>
<dbReference type="UniPathway" id="UPA00140">
    <property type="reaction ID" value="UER00205"/>
</dbReference>
<comment type="pathway">
    <text evidence="2 8">Sulfur metabolism; hydrogen sulfide biosynthesis; sulfite from sulfate: step 2/3.</text>
</comment>
<evidence type="ECO:0000256" key="5">
    <source>
        <dbReference type="ARBA" id="ARBA00022741"/>
    </source>
</evidence>
<keyword evidence="6 8" id="KW-0067">ATP-binding</keyword>
<proteinExistence type="inferred from homology"/>
<feature type="domain" description="ATP-sulfurylase PUA-like" evidence="11">
    <location>
        <begin position="4"/>
        <end position="161"/>
    </location>
</feature>
<organism evidence="12 13">
    <name type="scientific">Thioalkalivibrio halophilus</name>
    <dbReference type="NCBI Taxonomy" id="252474"/>
    <lineage>
        <taxon>Bacteria</taxon>
        <taxon>Pseudomonadati</taxon>
        <taxon>Pseudomonadota</taxon>
        <taxon>Gammaproteobacteria</taxon>
        <taxon>Chromatiales</taxon>
        <taxon>Ectothiorhodospiraceae</taxon>
        <taxon>Thioalkalivibrio</taxon>
    </lineage>
</organism>
<dbReference type="InterPro" id="IPR027417">
    <property type="entry name" value="P-loop_NTPase"/>
</dbReference>
<dbReference type="GO" id="GO:0019379">
    <property type="term" value="P:sulfate assimilation, phosphoadenylyl sulfate reduction by phosphoadenylyl-sulfate reductase (thioredoxin)"/>
    <property type="evidence" value="ECO:0007669"/>
    <property type="project" value="TreeGrafter"/>
</dbReference>
<dbReference type="EC" id="2.7.1.25" evidence="8"/>
<dbReference type="GO" id="GO:0070814">
    <property type="term" value="P:hydrogen sulfide biosynthetic process"/>
    <property type="evidence" value="ECO:0007669"/>
    <property type="project" value="UniProtKB-UniRule"/>
</dbReference>
<evidence type="ECO:0000259" key="11">
    <source>
        <dbReference type="Pfam" id="PF14306"/>
    </source>
</evidence>
<dbReference type="SUPFAM" id="SSF88697">
    <property type="entry name" value="PUA domain-like"/>
    <property type="match status" value="1"/>
</dbReference>
<evidence type="ECO:0000256" key="4">
    <source>
        <dbReference type="ARBA" id="ARBA00022695"/>
    </source>
</evidence>
<sequence>MDLITPYGGTLCDRYVDESTARELKEQAQEMPSWDLTERQICDVELLLNGGFSPLTGFMRQADYDGVLDNMRLADGQLWPMPITLDVSEAFAEQAAPGTRIALRDAEGVLIAVMDVEDRWTPDKAREAQQVFATTDVAHPAVNYLMNRAGAVYLGGTLHGVESPVHYDFRNYRYSPAELREYFRKLGWNRVVAFQTRNPMHRAHVELTRMAARQTEANLLIHPVVGMTRPGDVDHYVRVRCYEHVLRQAPEQTTQLSLLPLAMRMGGPREALWHAIIRRNYGCTHFIVGRDHAGPGPGSDGEDFYGPYDAQELIQKYADEIGIEMVPFQAMSFVEDRAEYVPADEVREDEEVLNLSGTEFRRRLREGVDIPEWFSYPEVVAELRRSFPPRHQQGFTVFFTGLSGSGKSTIANALRVKLMELGGRAVTLLDGDIVRKELSSELGFSREHRDINVQRIGFVASEITKNGGCAICAPIAPYTDMRRRVRERIEDAGGFLEIHVATPLETCEKRDRKGLYAKARAGLIKEFTGIDDPYEEPEHPELRIDTREMSPDEAAHRILLKLEGMGFIRNP</sequence>
<dbReference type="InterPro" id="IPR059117">
    <property type="entry name" value="APS_kinase_dom"/>
</dbReference>
<feature type="binding site" evidence="8">
    <location>
        <begin position="401"/>
        <end position="408"/>
    </location>
    <ligand>
        <name>ATP</name>
        <dbReference type="ChEBI" id="CHEBI:30616"/>
    </ligand>
</feature>
<evidence type="ECO:0000256" key="2">
    <source>
        <dbReference type="ARBA" id="ARBA00004806"/>
    </source>
</evidence>
<dbReference type="PANTHER" id="PTHR42700:SF1">
    <property type="entry name" value="SULFATE ADENYLYLTRANSFERASE"/>
    <property type="match status" value="1"/>
</dbReference>
<dbReference type="STRING" id="252474.B1A74_09465"/>
<keyword evidence="13" id="KW-1185">Reference proteome</keyword>
<dbReference type="Pfam" id="PF14306">
    <property type="entry name" value="PUA_2"/>
    <property type="match status" value="1"/>
</dbReference>
<dbReference type="InterPro" id="IPR002891">
    <property type="entry name" value="APS"/>
</dbReference>
<dbReference type="Gene3D" id="3.40.50.620">
    <property type="entry name" value="HUPs"/>
    <property type="match status" value="1"/>
</dbReference>
<dbReference type="AlphaFoldDB" id="A0A1V2ZX80"/>
<evidence type="ECO:0000259" key="10">
    <source>
        <dbReference type="Pfam" id="PF01747"/>
    </source>
</evidence>
<protein>
    <recommendedName>
        <fullName evidence="8">Adenylyl-sulfate kinase</fullName>
        <ecNumber evidence="8">2.7.1.25</ecNumber>
    </recommendedName>
    <alternativeName>
        <fullName evidence="8">APS kinase</fullName>
    </alternativeName>
    <alternativeName>
        <fullName evidence="8">ATP adenosine-5'-phosphosulfate 3'-phosphotransferase</fullName>
    </alternativeName>
    <alternativeName>
        <fullName evidence="8">Adenosine-5'-phosphosulfate kinase</fullName>
    </alternativeName>
</protein>
<dbReference type="InterPro" id="IPR015947">
    <property type="entry name" value="PUA-like_sf"/>
</dbReference>
<evidence type="ECO:0000256" key="3">
    <source>
        <dbReference type="ARBA" id="ARBA00022679"/>
    </source>
</evidence>
<dbReference type="Proteomes" id="UP000189177">
    <property type="component" value="Unassembled WGS sequence"/>
</dbReference>
<dbReference type="HAMAP" id="MF_00065">
    <property type="entry name" value="Adenylyl_sulf_kinase"/>
    <property type="match status" value="1"/>
</dbReference>
<dbReference type="CDD" id="cd02027">
    <property type="entry name" value="APSK"/>
    <property type="match status" value="1"/>
</dbReference>
<dbReference type="RefSeq" id="WP_077244486.1">
    <property type="nucleotide sequence ID" value="NZ_MUZR01000036.1"/>
</dbReference>
<dbReference type="GO" id="GO:0004020">
    <property type="term" value="F:adenylylsulfate kinase activity"/>
    <property type="evidence" value="ECO:0007669"/>
    <property type="project" value="UniProtKB-UniRule"/>
</dbReference>
<reference evidence="12 13" key="1">
    <citation type="submission" date="2017-02" db="EMBL/GenBank/DDBJ databases">
        <title>Genomic diversity within the haloalkaliphilic genus Thioalkalivibrio.</title>
        <authorList>
            <person name="Ahn A.-C."/>
            <person name="Meier-Kolthoff J."/>
            <person name="Overmars L."/>
            <person name="Richter M."/>
            <person name="Woyke T."/>
            <person name="Sorokin D.Y."/>
            <person name="Muyzer G."/>
        </authorList>
    </citation>
    <scope>NUCLEOTIDE SEQUENCE [LARGE SCALE GENOMIC DNA]</scope>
    <source>
        <strain evidence="12 13">HL17</strain>
    </source>
</reference>
<dbReference type="GO" id="GO:0005737">
    <property type="term" value="C:cytoplasm"/>
    <property type="evidence" value="ECO:0007669"/>
    <property type="project" value="TreeGrafter"/>
</dbReference>
<dbReference type="SUPFAM" id="SSF52374">
    <property type="entry name" value="Nucleotidylyl transferase"/>
    <property type="match status" value="1"/>
</dbReference>
<dbReference type="Gene3D" id="3.40.50.300">
    <property type="entry name" value="P-loop containing nucleotide triphosphate hydrolases"/>
    <property type="match status" value="1"/>
</dbReference>
<dbReference type="PANTHER" id="PTHR42700">
    <property type="entry name" value="SULFATE ADENYLYLTRANSFERASE"/>
    <property type="match status" value="1"/>
</dbReference>
<evidence type="ECO:0000313" key="13">
    <source>
        <dbReference type="Proteomes" id="UP000189177"/>
    </source>
</evidence>
<comment type="function">
    <text evidence="8">Catalyzes the synthesis of activated sulfate.</text>
</comment>
<keyword evidence="8" id="KW-0418">Kinase</keyword>
<comment type="similarity">
    <text evidence="8">Belongs to the APS kinase family.</text>
</comment>
<keyword evidence="4 12" id="KW-0548">Nucleotidyltransferase</keyword>
<accession>A0A1V2ZX80</accession>
<dbReference type="GO" id="GO:0004781">
    <property type="term" value="F:sulfate adenylyltransferase (ATP) activity"/>
    <property type="evidence" value="ECO:0007669"/>
    <property type="project" value="UniProtKB-EC"/>
</dbReference>
<keyword evidence="8" id="KW-0597">Phosphoprotein</keyword>
<dbReference type="SUPFAM" id="SSF52540">
    <property type="entry name" value="P-loop containing nucleoside triphosphate hydrolases"/>
    <property type="match status" value="1"/>
</dbReference>
<dbReference type="Gene3D" id="3.10.400.10">
    <property type="entry name" value="Sulfate adenylyltransferase"/>
    <property type="match status" value="1"/>
</dbReference>
<dbReference type="NCBIfam" id="TIGR00455">
    <property type="entry name" value="apsK"/>
    <property type="match status" value="1"/>
</dbReference>
<feature type="domain" description="APS kinase" evidence="9">
    <location>
        <begin position="393"/>
        <end position="545"/>
    </location>
</feature>
<keyword evidence="3 8" id="KW-0808">Transferase</keyword>
<dbReference type="NCBIfam" id="NF003013">
    <property type="entry name" value="PRK03846.1"/>
    <property type="match status" value="1"/>
</dbReference>
<dbReference type="InterPro" id="IPR002650">
    <property type="entry name" value="Sulphate_adenylyltransferase"/>
</dbReference>
<name>A0A1V2ZX80_9GAMM</name>
<dbReference type="Pfam" id="PF01747">
    <property type="entry name" value="ATP-sulfurylase"/>
    <property type="match status" value="1"/>
</dbReference>
<dbReference type="Pfam" id="PF01583">
    <property type="entry name" value="APS_kinase"/>
    <property type="match status" value="1"/>
</dbReference>
<gene>
    <name evidence="8" type="primary">cysC</name>
    <name evidence="12" type="ORF">B1A74_09465</name>
</gene>
<dbReference type="InterPro" id="IPR050512">
    <property type="entry name" value="Sulf_AdTrans/APS_kinase"/>
</dbReference>
<dbReference type="EMBL" id="MUZR01000036">
    <property type="protein sequence ID" value="OOC09727.1"/>
    <property type="molecule type" value="Genomic_DNA"/>
</dbReference>
<dbReference type="FunFam" id="3.40.50.620:FF:000052">
    <property type="entry name" value="Sulfate adenylyltransferase"/>
    <property type="match status" value="1"/>
</dbReference>
<dbReference type="GO" id="GO:0005524">
    <property type="term" value="F:ATP binding"/>
    <property type="evidence" value="ECO:0007669"/>
    <property type="project" value="UniProtKB-UniRule"/>
</dbReference>
<dbReference type="NCBIfam" id="NF004040">
    <property type="entry name" value="PRK05537.1"/>
    <property type="match status" value="1"/>
</dbReference>